<dbReference type="InterPro" id="IPR029068">
    <property type="entry name" value="Glyas_Bleomycin-R_OHBP_Dase"/>
</dbReference>
<keyword evidence="2" id="KW-1185">Reference proteome</keyword>
<dbReference type="PROSITE" id="PS51819">
    <property type="entry name" value="VOC"/>
    <property type="match status" value="1"/>
</dbReference>
<accession>A0A1Q2D3G1</accession>
<gene>
    <name evidence="1" type="ORF">BW732_00610</name>
</gene>
<sequence length="125" mass="14098">MKLDMVGIIVKDMEKAIQFYELLGFTPIGDQSQAYVELTNQGVRISLNTREMITSLYGFEPDNKGEKIELAFLCDTPDEVDDIAAKMSSAGYTIFKTPWNAFWGQRYAIIEDPDGNLLSIFAEND</sequence>
<dbReference type="KEGG" id="vpi:BW732_00610"/>
<dbReference type="SUPFAM" id="SSF54593">
    <property type="entry name" value="Glyoxalase/Bleomycin resistance protein/Dihydroxybiphenyl dioxygenase"/>
    <property type="match status" value="1"/>
</dbReference>
<dbReference type="InterPro" id="IPR037523">
    <property type="entry name" value="VOC_core"/>
</dbReference>
<dbReference type="InterPro" id="IPR004360">
    <property type="entry name" value="Glyas_Fos-R_dOase_dom"/>
</dbReference>
<proteinExistence type="predicted"/>
<dbReference type="Pfam" id="PF00903">
    <property type="entry name" value="Glyoxalase"/>
    <property type="match status" value="1"/>
</dbReference>
<dbReference type="RefSeq" id="WP_077274966.1">
    <property type="nucleotide sequence ID" value="NZ_CP019609.1"/>
</dbReference>
<evidence type="ECO:0000313" key="1">
    <source>
        <dbReference type="EMBL" id="AQP52868.1"/>
    </source>
</evidence>
<dbReference type="AlphaFoldDB" id="A0A1Q2D3G1"/>
<dbReference type="PANTHER" id="PTHR36503:SF3">
    <property type="entry name" value="BLR0126 PROTEIN"/>
    <property type="match status" value="1"/>
</dbReference>
<name>A0A1Q2D3G1_9ENTE</name>
<organism evidence="1 2">
    <name type="scientific">Vagococcus penaei</name>
    <dbReference type="NCBI Taxonomy" id="633807"/>
    <lineage>
        <taxon>Bacteria</taxon>
        <taxon>Bacillati</taxon>
        <taxon>Bacillota</taxon>
        <taxon>Bacilli</taxon>
        <taxon>Lactobacillales</taxon>
        <taxon>Enterococcaceae</taxon>
        <taxon>Vagococcus</taxon>
    </lineage>
</organism>
<dbReference type="OrthoDB" id="9796521at2"/>
<dbReference type="Proteomes" id="UP000188246">
    <property type="component" value="Chromosome"/>
</dbReference>
<dbReference type="STRING" id="633807.BW732_00610"/>
<dbReference type="PANTHER" id="PTHR36503">
    <property type="entry name" value="BLR2520 PROTEIN"/>
    <property type="match status" value="1"/>
</dbReference>
<dbReference type="EMBL" id="CP019609">
    <property type="protein sequence ID" value="AQP52868.1"/>
    <property type="molecule type" value="Genomic_DNA"/>
</dbReference>
<evidence type="ECO:0000313" key="2">
    <source>
        <dbReference type="Proteomes" id="UP000188246"/>
    </source>
</evidence>
<dbReference type="Gene3D" id="3.10.180.10">
    <property type="entry name" value="2,3-Dihydroxybiphenyl 1,2-Dioxygenase, domain 1"/>
    <property type="match status" value="1"/>
</dbReference>
<reference evidence="1 2" key="1">
    <citation type="journal article" date="2010" name="Int. J. Syst. Evol. Microbiol.">
        <title>Vagococcus penaei sp. nov., isolated from spoilage microbiota of cooked shrimp (Penaeus vannamei).</title>
        <authorList>
            <person name="Jaffres E."/>
            <person name="Prevost H."/>
            <person name="Rossero A."/>
            <person name="Joffraud J.J."/>
            <person name="Dousset X."/>
        </authorList>
    </citation>
    <scope>NUCLEOTIDE SEQUENCE [LARGE SCALE GENOMIC DNA]</scope>
    <source>
        <strain evidence="1 2">CD276</strain>
    </source>
</reference>
<protein>
    <submittedName>
        <fullName evidence="1">Glyoxylase</fullName>
    </submittedName>
</protein>